<comment type="caution">
    <text evidence="2">The sequence shown here is derived from an EMBL/GenBank/DDBJ whole genome shotgun (WGS) entry which is preliminary data.</text>
</comment>
<organism evidence="2 3">
    <name type="scientific">Steinernema hermaphroditum</name>
    <dbReference type="NCBI Taxonomy" id="289476"/>
    <lineage>
        <taxon>Eukaryota</taxon>
        <taxon>Metazoa</taxon>
        <taxon>Ecdysozoa</taxon>
        <taxon>Nematoda</taxon>
        <taxon>Chromadorea</taxon>
        <taxon>Rhabditida</taxon>
        <taxon>Tylenchina</taxon>
        <taxon>Panagrolaimomorpha</taxon>
        <taxon>Strongyloidoidea</taxon>
        <taxon>Steinernematidae</taxon>
        <taxon>Steinernema</taxon>
    </lineage>
</organism>
<dbReference type="AlphaFoldDB" id="A0AA39M8V0"/>
<name>A0AA39M8V0_9BILA</name>
<dbReference type="EMBL" id="JAUCMV010000001">
    <property type="protein sequence ID" value="KAK0425896.1"/>
    <property type="molecule type" value="Genomic_DNA"/>
</dbReference>
<accession>A0AA39M8V0</accession>
<gene>
    <name evidence="2" type="ORF">QR680_009445</name>
</gene>
<proteinExistence type="predicted"/>
<dbReference type="Proteomes" id="UP001175271">
    <property type="component" value="Unassembled WGS sequence"/>
</dbReference>
<protein>
    <submittedName>
        <fullName evidence="2">Uncharacterized protein</fullName>
    </submittedName>
</protein>
<reference evidence="2" key="1">
    <citation type="submission" date="2023-06" db="EMBL/GenBank/DDBJ databases">
        <title>Genomic analysis of the entomopathogenic nematode Steinernema hermaphroditum.</title>
        <authorList>
            <person name="Schwarz E.M."/>
            <person name="Heppert J.K."/>
            <person name="Baniya A."/>
            <person name="Schwartz H.T."/>
            <person name="Tan C.-H."/>
            <person name="Antoshechkin I."/>
            <person name="Sternberg P.W."/>
            <person name="Goodrich-Blair H."/>
            <person name="Dillman A.R."/>
        </authorList>
    </citation>
    <scope>NUCLEOTIDE SEQUENCE</scope>
    <source>
        <strain evidence="2">PS9179</strain>
        <tissue evidence="2">Whole animal</tissue>
    </source>
</reference>
<evidence type="ECO:0000313" key="3">
    <source>
        <dbReference type="Proteomes" id="UP001175271"/>
    </source>
</evidence>
<sequence>MATVRAADGHSSPCHPPRRRRCVATGNRRSPSPLLTADVAWAGRPRAGRTRNDAVMNRPAGLAPPKELVFRTEMRKIS</sequence>
<feature type="region of interest" description="Disordered" evidence="1">
    <location>
        <begin position="1"/>
        <end position="31"/>
    </location>
</feature>
<keyword evidence="3" id="KW-1185">Reference proteome</keyword>
<evidence type="ECO:0000256" key="1">
    <source>
        <dbReference type="SAM" id="MobiDB-lite"/>
    </source>
</evidence>
<evidence type="ECO:0000313" key="2">
    <source>
        <dbReference type="EMBL" id="KAK0425896.1"/>
    </source>
</evidence>